<dbReference type="RefSeq" id="WP_136840014.1">
    <property type="nucleotide sequence ID" value="NZ_SUPL01000001.1"/>
</dbReference>
<evidence type="ECO:0000313" key="4">
    <source>
        <dbReference type="Proteomes" id="UP000307657"/>
    </source>
</evidence>
<reference evidence="3 4" key="1">
    <citation type="submission" date="2019-04" db="EMBL/GenBank/DDBJ databases">
        <title>Lacinutrix sp. nov., isolated from marine water.</title>
        <authorList>
            <person name="Kim W."/>
        </authorList>
    </citation>
    <scope>NUCLEOTIDE SEQUENCE [LARGE SCALE GENOMIC DNA]</scope>
    <source>
        <strain evidence="3 4">CAU 1491</strain>
    </source>
</reference>
<organism evidence="3 4">
    <name type="scientific">Pontimicrobium aquaticum</name>
    <dbReference type="NCBI Taxonomy" id="2565367"/>
    <lineage>
        <taxon>Bacteria</taxon>
        <taxon>Pseudomonadati</taxon>
        <taxon>Bacteroidota</taxon>
        <taxon>Flavobacteriia</taxon>
        <taxon>Flavobacteriales</taxon>
        <taxon>Flavobacteriaceae</taxon>
        <taxon>Pontimicrobium</taxon>
    </lineage>
</organism>
<dbReference type="OrthoDB" id="9815205at2"/>
<feature type="domain" description="Thioredoxin" evidence="2">
    <location>
        <begin position="118"/>
        <end position="256"/>
    </location>
</feature>
<dbReference type="PANTHER" id="PTHR42852">
    <property type="entry name" value="THIOL:DISULFIDE INTERCHANGE PROTEIN DSBE"/>
    <property type="match status" value="1"/>
</dbReference>
<keyword evidence="1" id="KW-0732">Signal</keyword>
<dbReference type="PANTHER" id="PTHR42852:SF13">
    <property type="entry name" value="PROTEIN DIPZ"/>
    <property type="match status" value="1"/>
</dbReference>
<accession>A0A4U0F0B7</accession>
<dbReference type="InterPro" id="IPR036249">
    <property type="entry name" value="Thioredoxin-like_sf"/>
</dbReference>
<dbReference type="GO" id="GO:0016491">
    <property type="term" value="F:oxidoreductase activity"/>
    <property type="evidence" value="ECO:0007669"/>
    <property type="project" value="InterPro"/>
</dbReference>
<dbReference type="EMBL" id="SUPL01000001">
    <property type="protein sequence ID" value="TJY37807.1"/>
    <property type="molecule type" value="Genomic_DNA"/>
</dbReference>
<dbReference type="SUPFAM" id="SSF52833">
    <property type="entry name" value="Thioredoxin-like"/>
    <property type="match status" value="1"/>
</dbReference>
<dbReference type="GO" id="GO:0016209">
    <property type="term" value="F:antioxidant activity"/>
    <property type="evidence" value="ECO:0007669"/>
    <property type="project" value="InterPro"/>
</dbReference>
<evidence type="ECO:0000256" key="1">
    <source>
        <dbReference type="SAM" id="SignalP"/>
    </source>
</evidence>
<evidence type="ECO:0000259" key="2">
    <source>
        <dbReference type="PROSITE" id="PS51352"/>
    </source>
</evidence>
<proteinExistence type="predicted"/>
<dbReference type="PROSITE" id="PS51352">
    <property type="entry name" value="THIOREDOXIN_2"/>
    <property type="match status" value="1"/>
</dbReference>
<comment type="caution">
    <text evidence="3">The sequence shown here is derived from an EMBL/GenBank/DDBJ whole genome shotgun (WGS) entry which is preliminary data.</text>
</comment>
<feature type="chain" id="PRO_5020431616" evidence="1">
    <location>
        <begin position="27"/>
        <end position="256"/>
    </location>
</feature>
<dbReference type="AlphaFoldDB" id="A0A4U0F0B7"/>
<sequence>MKTKKINISKYLLLFMIPLISFVGHSQTKEEEAFLKDLKKLTKEDVMGKKLELNPSIVSFDLEGRKMSFESITPQLRDKKYSADLYADSNGKLKALALRLAGKGVFNFAASNSRKKSPLVNKPSPSFSVTDINGNSYSLEELKGKVVVLNFWFIKCPPCIMEMPDLNKLVKKYKSDDVVFIAISPNDSKEQIQKFLKTKAFNYNIVPQNYSIIKKFGISSYPTNVVIDKNGKITFMKIGYNKQVPELISAEIDKQL</sequence>
<dbReference type="Gene3D" id="3.40.30.10">
    <property type="entry name" value="Glutaredoxin"/>
    <property type="match status" value="1"/>
</dbReference>
<dbReference type="CDD" id="cd02966">
    <property type="entry name" value="TlpA_like_family"/>
    <property type="match status" value="1"/>
</dbReference>
<feature type="signal peptide" evidence="1">
    <location>
        <begin position="1"/>
        <end position="26"/>
    </location>
</feature>
<keyword evidence="4" id="KW-1185">Reference proteome</keyword>
<dbReference type="InterPro" id="IPR000866">
    <property type="entry name" value="AhpC/TSA"/>
</dbReference>
<name>A0A4U0F0B7_9FLAO</name>
<protein>
    <submittedName>
        <fullName evidence="3">TlpA family protein disulfide reductase</fullName>
    </submittedName>
</protein>
<dbReference type="Pfam" id="PF00578">
    <property type="entry name" value="AhpC-TSA"/>
    <property type="match status" value="1"/>
</dbReference>
<dbReference type="InterPro" id="IPR013766">
    <property type="entry name" value="Thioredoxin_domain"/>
</dbReference>
<evidence type="ECO:0000313" key="3">
    <source>
        <dbReference type="EMBL" id="TJY37807.1"/>
    </source>
</evidence>
<gene>
    <name evidence="3" type="ORF">E5167_00705</name>
</gene>
<dbReference type="Proteomes" id="UP000307657">
    <property type="component" value="Unassembled WGS sequence"/>
</dbReference>
<dbReference type="InterPro" id="IPR050553">
    <property type="entry name" value="Thioredoxin_ResA/DsbE_sf"/>
</dbReference>